<evidence type="ECO:0000313" key="2">
    <source>
        <dbReference type="EMBL" id="ABF80848.1"/>
    </source>
</evidence>
<name>A0A0H2Y2T7_BURO1</name>
<proteinExistence type="predicted"/>
<dbReference type="InterPro" id="IPR010653">
    <property type="entry name" value="NlpB/DapX"/>
</dbReference>
<feature type="chain" id="PRO_5002602002" evidence="1">
    <location>
        <begin position="25"/>
        <end position="381"/>
    </location>
</feature>
<keyword evidence="1" id="KW-0732">Signal</keyword>
<organism evidence="2">
    <name type="scientific">Burkholderia orbicola (strain AU 1054)</name>
    <dbReference type="NCBI Taxonomy" id="331271"/>
    <lineage>
        <taxon>Bacteria</taxon>
        <taxon>Pseudomonadati</taxon>
        <taxon>Pseudomonadota</taxon>
        <taxon>Betaproteobacteria</taxon>
        <taxon>Burkholderiales</taxon>
        <taxon>Burkholderiaceae</taxon>
        <taxon>Burkholderia</taxon>
        <taxon>Burkholderia cepacia complex</taxon>
        <taxon>Burkholderia orbicola</taxon>
    </lineage>
</organism>
<keyword evidence="2" id="KW-0449">Lipoprotein</keyword>
<dbReference type="EMBL" id="CP000380">
    <property type="protein sequence ID" value="ABF80848.1"/>
    <property type="molecule type" value="Genomic_DNA"/>
</dbReference>
<dbReference type="Gene3D" id="3.30.310.170">
    <property type="entry name" value="Outer membrane protein assembly factor BamC"/>
    <property type="match status" value="1"/>
</dbReference>
<dbReference type="InterPro" id="IPR042268">
    <property type="entry name" value="BamC_C"/>
</dbReference>
<dbReference type="PROSITE" id="PS51257">
    <property type="entry name" value="PROKAR_LIPOPROTEIN"/>
    <property type="match status" value="1"/>
</dbReference>
<accession>A0A0H2Y2T7</accession>
<sequence precursor="true">MKRFAFSSRAIQLSVVALALGALAGCDTLNDYLAPDRVNYKNTGSAPPLAVPSDLKPVQTTQQFVAPPTNAGLGTLPPRATTQAGNATDGIPSAQDPLGMHIERDGDRRWLVVDGRTPEQLWPILKEFWQENGFSLKTDAPSTGIMATDWAENRANIPDDWFRRTIGRVIDFAYSSGTRDRFRTLVNRTSDGNTDISITHSAMEEMMVGPQGGTSSRWEERPRNPVLEAVFLSKLMQKFGLTDAQAKQLLTDARPATAPAQVSDTSGGAATLQLAESFDRAWLRVGLALDRTNFTVDNRDREKGMYTVRYANSMEELKRDGLFGKLFYGGPSAAKPGKEYLINVRAQGNGGTQVAVVGANGQVDNSSDAQRLISLLHAQLN</sequence>
<dbReference type="Pfam" id="PF06804">
    <property type="entry name" value="Lipoprotein_18"/>
    <property type="match status" value="1"/>
</dbReference>
<dbReference type="HOGENOM" id="CLU_056157_0_0_4"/>
<protein>
    <submittedName>
        <fullName evidence="2">Uncharacterized lipoprotein</fullName>
    </submittedName>
</protein>
<gene>
    <name evidence="2" type="ordered locus">Bcen_5983</name>
</gene>
<feature type="signal peptide" evidence="1">
    <location>
        <begin position="1"/>
        <end position="24"/>
    </location>
</feature>
<dbReference type="AlphaFoldDB" id="A0A0H2Y2T7"/>
<reference evidence="2" key="1">
    <citation type="submission" date="2006-05" db="EMBL/GenBank/DDBJ databases">
        <title>Complete sequence of chromosome 3 of Burkholderia cenocepacia AU 1054.</title>
        <authorList>
            <consortium name="US DOE Joint Genome Institute"/>
            <person name="Copeland A."/>
            <person name="Lucas S."/>
            <person name="Lapidus A."/>
            <person name="Barry K."/>
            <person name="Detter J.C."/>
            <person name="Glavina del Rio T."/>
            <person name="Hammon N."/>
            <person name="Israni S."/>
            <person name="Dalin E."/>
            <person name="Tice H."/>
            <person name="Pitluck S."/>
            <person name="Chain P."/>
            <person name="Malfatti S."/>
            <person name="Shin M."/>
            <person name="Vergez L."/>
            <person name="Schmutz J."/>
            <person name="Larimer F."/>
            <person name="Land M."/>
            <person name="Hauser L."/>
            <person name="Kyrpides N."/>
            <person name="Lykidis A."/>
            <person name="LiPuma J.J."/>
            <person name="Konstantinidis K."/>
            <person name="Tiedje J.M."/>
            <person name="Richardson P."/>
        </authorList>
    </citation>
    <scope>NUCLEOTIDE SEQUENCE [LARGE SCALE GENOMIC DNA]</scope>
    <source>
        <strain evidence="2">AU 1054</strain>
    </source>
</reference>
<evidence type="ECO:0000256" key="1">
    <source>
        <dbReference type="SAM" id="SignalP"/>
    </source>
</evidence>